<name>A0ABU4C2V0_RHOGO</name>
<dbReference type="Proteomes" id="UP001185927">
    <property type="component" value="Unassembled WGS sequence"/>
</dbReference>
<dbReference type="InterPro" id="IPR002525">
    <property type="entry name" value="Transp_IS110-like_N"/>
</dbReference>
<evidence type="ECO:0000256" key="1">
    <source>
        <dbReference type="SAM" id="MobiDB-lite"/>
    </source>
</evidence>
<dbReference type="PANTHER" id="PTHR33055">
    <property type="entry name" value="TRANSPOSASE FOR INSERTION SEQUENCE ELEMENT IS1111A"/>
    <property type="match status" value="1"/>
</dbReference>
<dbReference type="RefSeq" id="WP_317545256.1">
    <property type="nucleotide sequence ID" value="NZ_JAWLKB010000024.1"/>
</dbReference>
<sequence length="413" mass="45273">MSEPIYDVFCGIDVGKTSHFAVALAPDGQRLCGTDLPQDESRIRCLFKDLARYGRVLVVVDQPRNIGALPVAVARECGVDIAYLPGLRMRRIADLYPGRSKTDARDAFVIADAARTLPDTLLRIDEQNAAVEGLRLLAGFDADLASEENRLVNRIRSVLLSVHPALERTIGRQMHRPVGPGLLAEFGGPEGFTAVTRQVLDESARAFAPRLWKKITDEIVDALGQQSVIVPGTDKADFVIRTLARHLLEVRRARAELAEQFETELGKHPDGPILMSLPGVGCRTAVTMLVEISGIGRFANAGHLAVYAGVAPRTHRSGTSIKGEHHRHGGNSRLKRAMYLSAFATLRDPLSRTYYDRKRAEGKNHRSALICLARRRSNVLYAMLSNGSKYTPTTQQAIPSDVSTTRDAVRNAA</sequence>
<gene>
    <name evidence="4" type="ORF">R3Q16_29765</name>
</gene>
<dbReference type="Pfam" id="PF01548">
    <property type="entry name" value="DEDD_Tnp_IS110"/>
    <property type="match status" value="1"/>
</dbReference>
<feature type="domain" description="Transposase IS110-like N-terminal" evidence="2">
    <location>
        <begin position="10"/>
        <end position="164"/>
    </location>
</feature>
<dbReference type="NCBIfam" id="NF033542">
    <property type="entry name" value="transpos_IS110"/>
    <property type="match status" value="1"/>
</dbReference>
<protein>
    <submittedName>
        <fullName evidence="4">IS110 family transposase</fullName>
    </submittedName>
</protein>
<dbReference type="EMBL" id="JAWLKB010000024">
    <property type="protein sequence ID" value="MDV6270823.1"/>
    <property type="molecule type" value="Genomic_DNA"/>
</dbReference>
<organism evidence="4 5">
    <name type="scientific">Rhodococcus globerulus</name>
    <dbReference type="NCBI Taxonomy" id="33008"/>
    <lineage>
        <taxon>Bacteria</taxon>
        <taxon>Bacillati</taxon>
        <taxon>Actinomycetota</taxon>
        <taxon>Actinomycetes</taxon>
        <taxon>Mycobacteriales</taxon>
        <taxon>Nocardiaceae</taxon>
        <taxon>Rhodococcus</taxon>
    </lineage>
</organism>
<feature type="domain" description="Transposase IS116/IS110/IS902 C-terminal" evidence="3">
    <location>
        <begin position="273"/>
        <end position="355"/>
    </location>
</feature>
<proteinExistence type="predicted"/>
<evidence type="ECO:0000313" key="5">
    <source>
        <dbReference type="Proteomes" id="UP001185927"/>
    </source>
</evidence>
<feature type="compositionally biased region" description="Polar residues" evidence="1">
    <location>
        <begin position="392"/>
        <end position="406"/>
    </location>
</feature>
<comment type="caution">
    <text evidence="4">The sequence shown here is derived from an EMBL/GenBank/DDBJ whole genome shotgun (WGS) entry which is preliminary data.</text>
</comment>
<dbReference type="InterPro" id="IPR003346">
    <property type="entry name" value="Transposase_20"/>
</dbReference>
<dbReference type="PANTHER" id="PTHR33055:SF3">
    <property type="entry name" value="PUTATIVE TRANSPOSASE FOR IS117-RELATED"/>
    <property type="match status" value="1"/>
</dbReference>
<evidence type="ECO:0000259" key="3">
    <source>
        <dbReference type="Pfam" id="PF02371"/>
    </source>
</evidence>
<keyword evidence="5" id="KW-1185">Reference proteome</keyword>
<accession>A0ABU4C2V0</accession>
<dbReference type="InterPro" id="IPR047650">
    <property type="entry name" value="Transpos_IS110"/>
</dbReference>
<evidence type="ECO:0000313" key="4">
    <source>
        <dbReference type="EMBL" id="MDV6270823.1"/>
    </source>
</evidence>
<feature type="region of interest" description="Disordered" evidence="1">
    <location>
        <begin position="392"/>
        <end position="413"/>
    </location>
</feature>
<evidence type="ECO:0000259" key="2">
    <source>
        <dbReference type="Pfam" id="PF01548"/>
    </source>
</evidence>
<dbReference type="Pfam" id="PF02371">
    <property type="entry name" value="Transposase_20"/>
    <property type="match status" value="1"/>
</dbReference>
<reference evidence="4 5" key="1">
    <citation type="submission" date="2023-10" db="EMBL/GenBank/DDBJ databases">
        <title>Development of a sustainable strategy for remediation of hydrocarbon-contaminated territories based on the waste exchange concept.</title>
        <authorList>
            <person name="Krivoruchko A."/>
        </authorList>
    </citation>
    <scope>NUCLEOTIDE SEQUENCE [LARGE SCALE GENOMIC DNA]</scope>
    <source>
        <strain evidence="4 5">IEGM 1203</strain>
    </source>
</reference>